<sequence length="80" mass="8449">MSEYKGATVRTVDAAMAHAVYDVRLLLEPEALRRTVAARAGLEAAGPRWSGRTRPPIRPGGRSPTATSTGRCICPAATPC</sequence>
<accession>A0A4D4L225</accession>
<organism evidence="2 3">
    <name type="scientific">Streptomyces violaceusniger</name>
    <dbReference type="NCBI Taxonomy" id="68280"/>
    <lineage>
        <taxon>Bacteria</taxon>
        <taxon>Bacillati</taxon>
        <taxon>Actinomycetota</taxon>
        <taxon>Actinomycetes</taxon>
        <taxon>Kitasatosporales</taxon>
        <taxon>Streptomycetaceae</taxon>
        <taxon>Streptomyces</taxon>
        <taxon>Streptomyces violaceusniger group</taxon>
    </lineage>
</organism>
<gene>
    <name evidence="2" type="ORF">SVIO_032910</name>
</gene>
<feature type="compositionally biased region" description="Low complexity" evidence="1">
    <location>
        <begin position="50"/>
        <end position="65"/>
    </location>
</feature>
<evidence type="ECO:0000313" key="2">
    <source>
        <dbReference type="EMBL" id="GDY52668.1"/>
    </source>
</evidence>
<name>A0A4D4L225_STRVO</name>
<feature type="region of interest" description="Disordered" evidence="1">
    <location>
        <begin position="46"/>
        <end position="70"/>
    </location>
</feature>
<protein>
    <submittedName>
        <fullName evidence="2">Uncharacterized protein</fullName>
    </submittedName>
</protein>
<dbReference type="EMBL" id="BJHW01000001">
    <property type="protein sequence ID" value="GDY52668.1"/>
    <property type="molecule type" value="Genomic_DNA"/>
</dbReference>
<reference evidence="2 3" key="1">
    <citation type="journal article" date="2020" name="Int. J. Syst. Evol. Microbiol.">
        <title>Reclassification of Streptomyces castelarensis and Streptomyces sporoclivatus as later heterotypic synonyms of Streptomyces antimycoticus.</title>
        <authorList>
            <person name="Komaki H."/>
            <person name="Tamura T."/>
        </authorList>
    </citation>
    <scope>NUCLEOTIDE SEQUENCE [LARGE SCALE GENOMIC DNA]</scope>
    <source>
        <strain evidence="2 3">NBRC 13459</strain>
    </source>
</reference>
<dbReference type="Proteomes" id="UP000301309">
    <property type="component" value="Unassembled WGS sequence"/>
</dbReference>
<evidence type="ECO:0000256" key="1">
    <source>
        <dbReference type="SAM" id="MobiDB-lite"/>
    </source>
</evidence>
<keyword evidence="3" id="KW-1185">Reference proteome</keyword>
<evidence type="ECO:0000313" key="3">
    <source>
        <dbReference type="Proteomes" id="UP000301309"/>
    </source>
</evidence>
<dbReference type="AlphaFoldDB" id="A0A4D4L225"/>
<proteinExistence type="predicted"/>
<comment type="caution">
    <text evidence="2">The sequence shown here is derived from an EMBL/GenBank/DDBJ whole genome shotgun (WGS) entry which is preliminary data.</text>
</comment>